<protein>
    <recommendedName>
        <fullName evidence="11">Endonuclease/exonuclease/phosphatase domain-containing protein</fullName>
    </recommendedName>
</protein>
<dbReference type="GO" id="GO:0046872">
    <property type="term" value="F:metal ion binding"/>
    <property type="evidence" value="ECO:0007669"/>
    <property type="project" value="UniProtKB-KW"/>
</dbReference>
<evidence type="ECO:0000256" key="10">
    <source>
        <dbReference type="ARBA" id="ARBA00023242"/>
    </source>
</evidence>
<dbReference type="GO" id="GO:0004518">
    <property type="term" value="F:nuclease activity"/>
    <property type="evidence" value="ECO:0007669"/>
    <property type="project" value="UniProtKB-KW"/>
</dbReference>
<comment type="cofactor">
    <cofactor evidence="2">
        <name>Mg(2+)</name>
        <dbReference type="ChEBI" id="CHEBI:18420"/>
    </cofactor>
</comment>
<dbReference type="InterPro" id="IPR036691">
    <property type="entry name" value="Endo/exonu/phosph_ase_sf"/>
</dbReference>
<keyword evidence="4" id="KW-0540">Nuclease</keyword>
<dbReference type="Proteomes" id="UP000663877">
    <property type="component" value="Unassembled WGS sequence"/>
</dbReference>
<dbReference type="CDD" id="cd09080">
    <property type="entry name" value="TDP2"/>
    <property type="match status" value="1"/>
</dbReference>
<dbReference type="Pfam" id="PF03372">
    <property type="entry name" value="Exo_endo_phos"/>
    <property type="match status" value="1"/>
</dbReference>
<keyword evidence="14" id="KW-1185">Reference proteome</keyword>
<evidence type="ECO:0000256" key="4">
    <source>
        <dbReference type="ARBA" id="ARBA00022722"/>
    </source>
</evidence>
<keyword evidence="5" id="KW-0479">Metal-binding</keyword>
<dbReference type="AlphaFoldDB" id="A0A814UHJ4"/>
<dbReference type="GO" id="GO:0016605">
    <property type="term" value="C:PML body"/>
    <property type="evidence" value="ECO:0007669"/>
    <property type="project" value="UniProtKB-SubCell"/>
</dbReference>
<evidence type="ECO:0000256" key="6">
    <source>
        <dbReference type="ARBA" id="ARBA00022763"/>
    </source>
</evidence>
<evidence type="ECO:0000313" key="12">
    <source>
        <dbReference type="EMBL" id="CAF1174703.1"/>
    </source>
</evidence>
<feature type="domain" description="Endonuclease/exonuclease/phosphatase" evidence="11">
    <location>
        <begin position="51"/>
        <end position="315"/>
    </location>
</feature>
<dbReference type="EMBL" id="CAJNOM010000569">
    <property type="protein sequence ID" value="CAF1505236.1"/>
    <property type="molecule type" value="Genomic_DNA"/>
</dbReference>
<sequence>MARRELCSFRWNGTEWATITTYSNSEFDSKLCTVNQQNTMPAISEPIRVATLNILADCFPWFIEMAIRSNERFEWLCNGIINLNPTIIGLNEVTINALQQLQQCPFIRENYFITESFDENNIEMKNCTNGLLTPHGSIILSKLPLLEVFAISISGSKRKAVVGKVEIDNNLKTSVYFCANHTTAYQTPKNAQLRAQQIRDIVEILEPLKLPFVIMGDLNLHYRFEDAVVIENKFIDAWAQTHFSHIYPFNDKNEGYTFDTMKNTMIPYYIPGECRQMRLDRILFSNGFPAFAIAPCSMWANEPIKSDNYLFPSDHFGLFIDLVTNVTDINKSTISIGEPDPSVEEILYRNAQNNTDQREYRLGLVRRTSTLVSHLGWLGATALGLK</sequence>
<dbReference type="GO" id="GO:0005737">
    <property type="term" value="C:cytoplasm"/>
    <property type="evidence" value="ECO:0007669"/>
    <property type="project" value="TreeGrafter"/>
</dbReference>
<evidence type="ECO:0000256" key="5">
    <source>
        <dbReference type="ARBA" id="ARBA00022723"/>
    </source>
</evidence>
<dbReference type="SUPFAM" id="SSF56219">
    <property type="entry name" value="DNase I-like"/>
    <property type="match status" value="1"/>
</dbReference>
<accession>A0A814UHJ4</accession>
<evidence type="ECO:0000256" key="8">
    <source>
        <dbReference type="ARBA" id="ARBA00022842"/>
    </source>
</evidence>
<evidence type="ECO:0000256" key="9">
    <source>
        <dbReference type="ARBA" id="ARBA00023204"/>
    </source>
</evidence>
<dbReference type="OrthoDB" id="9975959at2759"/>
<evidence type="ECO:0000256" key="2">
    <source>
        <dbReference type="ARBA" id="ARBA00001946"/>
    </source>
</evidence>
<dbReference type="PANTHER" id="PTHR15822:SF4">
    <property type="entry name" value="TYROSYL-DNA PHOSPHODIESTERASE 2"/>
    <property type="match status" value="1"/>
</dbReference>
<comment type="caution">
    <text evidence="12">The sequence shown here is derived from an EMBL/GenBank/DDBJ whole genome shotgun (WGS) entry which is preliminary data.</text>
</comment>
<keyword evidence="7" id="KW-0378">Hydrolase</keyword>
<evidence type="ECO:0000313" key="15">
    <source>
        <dbReference type="Proteomes" id="UP000663877"/>
    </source>
</evidence>
<evidence type="ECO:0000256" key="7">
    <source>
        <dbReference type="ARBA" id="ARBA00022801"/>
    </source>
</evidence>
<name>A0A814UHJ4_9BILA</name>
<dbReference type="PANTHER" id="PTHR15822">
    <property type="entry name" value="TRAF AND TNF RECEPTOR-ASSOCIATED PROTEIN"/>
    <property type="match status" value="1"/>
</dbReference>
<dbReference type="GO" id="GO:0003697">
    <property type="term" value="F:single-stranded DNA binding"/>
    <property type="evidence" value="ECO:0007669"/>
    <property type="project" value="TreeGrafter"/>
</dbReference>
<evidence type="ECO:0000259" key="11">
    <source>
        <dbReference type="Pfam" id="PF03372"/>
    </source>
</evidence>
<evidence type="ECO:0000256" key="3">
    <source>
        <dbReference type="ARBA" id="ARBA00004322"/>
    </source>
</evidence>
<comment type="subcellular location">
    <subcellularLocation>
        <location evidence="3">Nucleus</location>
        <location evidence="3">PML body</location>
    </subcellularLocation>
</comment>
<keyword evidence="10" id="KW-0539">Nucleus</keyword>
<evidence type="ECO:0000313" key="14">
    <source>
        <dbReference type="Proteomes" id="UP000663832"/>
    </source>
</evidence>
<keyword evidence="6" id="KW-0227">DNA damage</keyword>
<reference evidence="12" key="1">
    <citation type="submission" date="2021-02" db="EMBL/GenBank/DDBJ databases">
        <authorList>
            <person name="Nowell W R."/>
        </authorList>
    </citation>
    <scope>NUCLEOTIDE SEQUENCE</scope>
</reference>
<dbReference type="EMBL" id="CAJNOI010000195">
    <property type="protein sequence ID" value="CAF1174703.1"/>
    <property type="molecule type" value="Genomic_DNA"/>
</dbReference>
<dbReference type="InterPro" id="IPR051547">
    <property type="entry name" value="TDP2-like"/>
</dbReference>
<dbReference type="GO" id="GO:0070260">
    <property type="term" value="F:5'-tyrosyl-DNA phosphodiesterase activity"/>
    <property type="evidence" value="ECO:0007669"/>
    <property type="project" value="TreeGrafter"/>
</dbReference>
<dbReference type="Gene3D" id="3.60.10.10">
    <property type="entry name" value="Endonuclease/exonuclease/phosphatase"/>
    <property type="match status" value="1"/>
</dbReference>
<evidence type="ECO:0000313" key="13">
    <source>
        <dbReference type="EMBL" id="CAF1505236.1"/>
    </source>
</evidence>
<gene>
    <name evidence="12" type="ORF">BJG266_LOCUS25406</name>
    <name evidence="13" type="ORF">QVE165_LOCUS43759</name>
</gene>
<dbReference type="GO" id="GO:0006302">
    <property type="term" value="P:double-strand break repair"/>
    <property type="evidence" value="ECO:0007669"/>
    <property type="project" value="TreeGrafter"/>
</dbReference>
<keyword evidence="9" id="KW-0234">DNA repair</keyword>
<proteinExistence type="predicted"/>
<comment type="cofactor">
    <cofactor evidence="1">
        <name>Mn(2+)</name>
        <dbReference type="ChEBI" id="CHEBI:29035"/>
    </cofactor>
</comment>
<dbReference type="InterPro" id="IPR005135">
    <property type="entry name" value="Endo/exonuclease/phosphatase"/>
</dbReference>
<keyword evidence="8" id="KW-0460">Magnesium</keyword>
<organism evidence="12 15">
    <name type="scientific">Adineta steineri</name>
    <dbReference type="NCBI Taxonomy" id="433720"/>
    <lineage>
        <taxon>Eukaryota</taxon>
        <taxon>Metazoa</taxon>
        <taxon>Spiralia</taxon>
        <taxon>Gnathifera</taxon>
        <taxon>Rotifera</taxon>
        <taxon>Eurotatoria</taxon>
        <taxon>Bdelloidea</taxon>
        <taxon>Adinetida</taxon>
        <taxon>Adinetidae</taxon>
        <taxon>Adineta</taxon>
    </lineage>
</organism>
<dbReference type="Proteomes" id="UP000663832">
    <property type="component" value="Unassembled WGS sequence"/>
</dbReference>
<evidence type="ECO:0000256" key="1">
    <source>
        <dbReference type="ARBA" id="ARBA00001936"/>
    </source>
</evidence>